<dbReference type="GO" id="GO:0140114">
    <property type="term" value="P:cellular detoxification of fluoride"/>
    <property type="evidence" value="ECO:0007669"/>
    <property type="project" value="UniProtKB-UniRule"/>
</dbReference>
<dbReference type="GO" id="GO:0062054">
    <property type="term" value="F:fluoride channel activity"/>
    <property type="evidence" value="ECO:0007669"/>
    <property type="project" value="UniProtKB-UniRule"/>
</dbReference>
<evidence type="ECO:0000256" key="4">
    <source>
        <dbReference type="ARBA" id="ARBA00022989"/>
    </source>
</evidence>
<keyword evidence="10" id="KW-0479">Metal-binding</keyword>
<feature type="binding site" evidence="10">
    <location>
        <position position="73"/>
    </location>
    <ligand>
        <name>Na(+)</name>
        <dbReference type="ChEBI" id="CHEBI:29101"/>
        <note>structural</note>
    </ligand>
</feature>
<dbReference type="AlphaFoldDB" id="A0A2U3AK98"/>
<dbReference type="GO" id="GO:0046872">
    <property type="term" value="F:metal ion binding"/>
    <property type="evidence" value="ECO:0007669"/>
    <property type="project" value="UniProtKB-KW"/>
</dbReference>
<comment type="caution">
    <text evidence="11">The sequence shown here is derived from an EMBL/GenBank/DDBJ whole genome shotgun (WGS) entry which is preliminary data.</text>
</comment>
<evidence type="ECO:0000256" key="9">
    <source>
        <dbReference type="ARBA" id="ARBA00049940"/>
    </source>
</evidence>
<keyword evidence="12" id="KW-1185">Reference proteome</keyword>
<evidence type="ECO:0000256" key="10">
    <source>
        <dbReference type="HAMAP-Rule" id="MF_00454"/>
    </source>
</evidence>
<dbReference type="EMBL" id="QFVR01000014">
    <property type="protein sequence ID" value="PWI24924.1"/>
    <property type="molecule type" value="Genomic_DNA"/>
</dbReference>
<evidence type="ECO:0000256" key="7">
    <source>
        <dbReference type="ARBA" id="ARBA00035120"/>
    </source>
</evidence>
<dbReference type="HAMAP" id="MF_00454">
    <property type="entry name" value="FluC"/>
    <property type="match status" value="1"/>
</dbReference>
<keyword evidence="10" id="KW-0813">Transport</keyword>
<organism evidence="11 12">
    <name type="scientific">Kurthia sibirica</name>
    <dbReference type="NCBI Taxonomy" id="202750"/>
    <lineage>
        <taxon>Bacteria</taxon>
        <taxon>Bacillati</taxon>
        <taxon>Bacillota</taxon>
        <taxon>Bacilli</taxon>
        <taxon>Bacillales</taxon>
        <taxon>Caryophanaceae</taxon>
        <taxon>Kurthia</taxon>
    </lineage>
</organism>
<feature type="transmembrane region" description="Helical" evidence="10">
    <location>
        <begin position="59"/>
        <end position="83"/>
    </location>
</feature>
<keyword evidence="6 10" id="KW-0407">Ion channel</keyword>
<comment type="similarity">
    <text evidence="7 10">Belongs to the fluoride channel Fluc/FEX (TC 1.A.43) family.</text>
</comment>
<evidence type="ECO:0000256" key="6">
    <source>
        <dbReference type="ARBA" id="ARBA00023303"/>
    </source>
</evidence>
<accession>A0A2U3AK98</accession>
<evidence type="ECO:0000256" key="5">
    <source>
        <dbReference type="ARBA" id="ARBA00023136"/>
    </source>
</evidence>
<dbReference type="GO" id="GO:0005886">
    <property type="term" value="C:plasma membrane"/>
    <property type="evidence" value="ECO:0007669"/>
    <property type="project" value="UniProtKB-SubCell"/>
</dbReference>
<evidence type="ECO:0000313" key="12">
    <source>
        <dbReference type="Proteomes" id="UP000245938"/>
    </source>
</evidence>
<protein>
    <recommendedName>
        <fullName evidence="10">Fluoride-specific ion channel FluC</fullName>
    </recommendedName>
</protein>
<evidence type="ECO:0000256" key="8">
    <source>
        <dbReference type="ARBA" id="ARBA00035585"/>
    </source>
</evidence>
<dbReference type="InterPro" id="IPR003691">
    <property type="entry name" value="FluC"/>
</dbReference>
<gene>
    <name evidence="10" type="primary">fluC</name>
    <name evidence="10" type="synonym">crcB</name>
    <name evidence="11" type="ORF">DEX24_10955</name>
</gene>
<evidence type="ECO:0000313" key="11">
    <source>
        <dbReference type="EMBL" id="PWI24924.1"/>
    </source>
</evidence>
<evidence type="ECO:0000256" key="3">
    <source>
        <dbReference type="ARBA" id="ARBA00022692"/>
    </source>
</evidence>
<sequence length="115" mass="12714">MILLLLIACGGGIGAVLRYCVIRLVTKYHRPSLIATVIVNSIGSFFSGWAVHHTLDEPIFSAIFITGVLGGFTTFSSFAFDAFRLLDAKRYNICLYYCLCMIIFSFIAVVLGYTL</sequence>
<keyword evidence="10" id="KW-0915">Sodium</keyword>
<feature type="binding site" evidence="10">
    <location>
        <position position="70"/>
    </location>
    <ligand>
        <name>Na(+)</name>
        <dbReference type="ChEBI" id="CHEBI:29101"/>
        <note>structural</note>
    </ligand>
</feature>
<comment type="caution">
    <text evidence="10">Lacks conserved residue(s) required for the propagation of feature annotation.</text>
</comment>
<comment type="activity regulation">
    <text evidence="10">Na(+) is not transported, but it plays an essential structural role and its presence is essential for fluoride channel function.</text>
</comment>
<name>A0A2U3AK98_9BACL</name>
<keyword evidence="2 10" id="KW-1003">Cell membrane</keyword>
<feature type="transmembrane region" description="Helical" evidence="10">
    <location>
        <begin position="95"/>
        <end position="114"/>
    </location>
</feature>
<keyword evidence="5 10" id="KW-0472">Membrane</keyword>
<dbReference type="Proteomes" id="UP000245938">
    <property type="component" value="Unassembled WGS sequence"/>
</dbReference>
<dbReference type="OrthoDB" id="9815830at2"/>
<comment type="subcellular location">
    <subcellularLocation>
        <location evidence="1 10">Cell membrane</location>
        <topology evidence="1 10">Multi-pass membrane protein</topology>
    </subcellularLocation>
</comment>
<evidence type="ECO:0000256" key="2">
    <source>
        <dbReference type="ARBA" id="ARBA00022475"/>
    </source>
</evidence>
<comment type="function">
    <text evidence="9 10">Fluoride-specific ion channel. Important for reducing fluoride concentration in the cell, thus reducing its toxicity.</text>
</comment>
<dbReference type="Pfam" id="PF02537">
    <property type="entry name" value="CRCB"/>
    <property type="match status" value="1"/>
</dbReference>
<evidence type="ECO:0000256" key="1">
    <source>
        <dbReference type="ARBA" id="ARBA00004651"/>
    </source>
</evidence>
<reference evidence="11 12" key="1">
    <citation type="submission" date="2018-05" db="EMBL/GenBank/DDBJ databases">
        <title>Kurthia sibirica genome sequence.</title>
        <authorList>
            <person name="Maclea K.S."/>
            <person name="Goen A.E."/>
        </authorList>
    </citation>
    <scope>NUCLEOTIDE SEQUENCE [LARGE SCALE GENOMIC DNA]</scope>
    <source>
        <strain evidence="11 12">ATCC 49154</strain>
    </source>
</reference>
<keyword evidence="4 10" id="KW-1133">Transmembrane helix</keyword>
<keyword evidence="10" id="KW-0406">Ion transport</keyword>
<comment type="catalytic activity">
    <reaction evidence="8">
        <text>fluoride(in) = fluoride(out)</text>
        <dbReference type="Rhea" id="RHEA:76159"/>
        <dbReference type="ChEBI" id="CHEBI:17051"/>
    </reaction>
    <physiologicalReaction direction="left-to-right" evidence="8">
        <dbReference type="Rhea" id="RHEA:76160"/>
    </physiologicalReaction>
</comment>
<keyword evidence="3 10" id="KW-0812">Transmembrane</keyword>
<dbReference type="RefSeq" id="WP_109306467.1">
    <property type="nucleotide sequence ID" value="NZ_BJUF01000005.1"/>
</dbReference>
<proteinExistence type="inferred from homology"/>